<feature type="domain" description="MPN" evidence="9">
    <location>
        <begin position="233"/>
        <end position="370"/>
    </location>
</feature>
<dbReference type="OMA" id="KWSRTGR"/>
<dbReference type="PhylomeDB" id="T1IW71"/>
<dbReference type="AlphaFoldDB" id="T1IW71"/>
<dbReference type="PROSITE" id="PS50199">
    <property type="entry name" value="ZF_RANBP2_2"/>
    <property type="match status" value="1"/>
</dbReference>
<dbReference type="PIRSF" id="PIRSF010052">
    <property type="entry name" value="Polyub_prc_Npl4"/>
    <property type="match status" value="1"/>
</dbReference>
<dbReference type="GO" id="GO:0006511">
    <property type="term" value="P:ubiquitin-dependent protein catabolic process"/>
    <property type="evidence" value="ECO:0007669"/>
    <property type="project" value="InterPro"/>
</dbReference>
<dbReference type="InterPro" id="IPR007717">
    <property type="entry name" value="NPL4_C"/>
</dbReference>
<evidence type="ECO:0000259" key="8">
    <source>
        <dbReference type="PROSITE" id="PS50199"/>
    </source>
</evidence>
<name>T1IW71_STRMM</name>
<comment type="similarity">
    <text evidence="1">Belongs to the NPL4 family.</text>
</comment>
<sequence length="612" mass="69326">MRNMTEKMIIRVQSPDGTKRIETSAKDSTSKFYENVRDAFSLASVNFALFKKPNKIEEIISSRSKTLHSYGIKHGDMIFLNPLNGTIFQGNAIVTNSSVTSVNTLHSNVSNVSVIEDDVDVYLQKQDGKIERGRDDRLCQHNQKSKCVHCAPLEPYDEEYLREHNFKHMSFHANLRKLKGGADRGKFAALENISCKIKSGCQDHLPWPRGICSKCQPNAVTLNRQLYRHVDNIVLENPQIAERFLDYWRTTGHQRIGYAFGRYEPHKDVPLGIKATIAAIYEPPQESSRDLVKLLPDEKKDVVDEIARYLGLQRVGWIFTDLIADDLTKGTVKHFRNMNFHFLSAQECIMAGYLQNQHPNPCKLAPDGYFGSKFVTVCVTGDSTNQIHMEGYQVSNQCMALVRDNCLVPTKDAPELGFICESTNEQYVPDVFFKEKDNYGNEVIQLARPLPIEYLLVDVPLSTPMEPMFTFTLNTGIKPFPVENRLLNGHLQEFHALSEYTRQFTPECFLDAASDFHFLIYIATMDSLPLKDYMGPLLDAIKNKDNGLANVWARSEQWQTVEQLMAAQGSPSPSTSQTAFLGASLWTCNHCTFLNQPTHTLCEMCGLPRNAS</sequence>
<dbReference type="STRING" id="126957.T1IW71"/>
<accession>T1IW71</accession>
<evidence type="ECO:0000256" key="5">
    <source>
        <dbReference type="ARBA" id="ARBA00060618"/>
    </source>
</evidence>
<dbReference type="eggNOG" id="KOG2834">
    <property type="taxonomic scope" value="Eukaryota"/>
</dbReference>
<dbReference type="Pfam" id="PF05021">
    <property type="entry name" value="NPL4"/>
    <property type="match status" value="1"/>
</dbReference>
<dbReference type="PROSITE" id="PS50249">
    <property type="entry name" value="MPN"/>
    <property type="match status" value="1"/>
</dbReference>
<dbReference type="HOGENOM" id="CLU_017172_2_0_1"/>
<comment type="pathway">
    <text evidence="5">Protein degradation; proteasomal ubiquitin-dependent pathway.</text>
</comment>
<evidence type="ECO:0000256" key="1">
    <source>
        <dbReference type="ARBA" id="ARBA00011025"/>
    </source>
</evidence>
<dbReference type="InterPro" id="IPR036443">
    <property type="entry name" value="Znf_RanBP2_sf"/>
</dbReference>
<dbReference type="EMBL" id="AFFK01019845">
    <property type="status" value="NOT_ANNOTATED_CDS"/>
    <property type="molecule type" value="Genomic_DNA"/>
</dbReference>
<evidence type="ECO:0000256" key="4">
    <source>
        <dbReference type="ARBA" id="ARBA00022833"/>
    </source>
</evidence>
<dbReference type="GO" id="GO:0031625">
    <property type="term" value="F:ubiquitin protein ligase binding"/>
    <property type="evidence" value="ECO:0007669"/>
    <property type="project" value="TreeGrafter"/>
</dbReference>
<dbReference type="InterPro" id="IPR037518">
    <property type="entry name" value="MPN"/>
</dbReference>
<evidence type="ECO:0000256" key="6">
    <source>
        <dbReference type="ARBA" id="ARBA00074519"/>
    </source>
</evidence>
<keyword evidence="3 7" id="KW-0863">Zinc-finger</keyword>
<dbReference type="PANTHER" id="PTHR12710:SF0">
    <property type="entry name" value="NUCLEAR PROTEIN LOCALIZATION PROTEIN 4 HOMOLOG"/>
    <property type="match status" value="1"/>
</dbReference>
<dbReference type="SUPFAM" id="SSF90209">
    <property type="entry name" value="Ran binding protein zinc finger-like"/>
    <property type="match status" value="1"/>
</dbReference>
<dbReference type="Pfam" id="PF05020">
    <property type="entry name" value="zf-NPL4"/>
    <property type="match status" value="1"/>
</dbReference>
<dbReference type="CDD" id="cd08061">
    <property type="entry name" value="MPN_NPL4"/>
    <property type="match status" value="1"/>
</dbReference>
<dbReference type="FunFam" id="3.40.140.10:FF:000012">
    <property type="entry name" value="nuclear protein localization protein 4 homolog"/>
    <property type="match status" value="1"/>
</dbReference>
<keyword evidence="2" id="KW-0479">Metal-binding</keyword>
<dbReference type="PROSITE" id="PS01358">
    <property type="entry name" value="ZF_RANBP2_1"/>
    <property type="match status" value="1"/>
</dbReference>
<keyword evidence="11" id="KW-1185">Reference proteome</keyword>
<evidence type="ECO:0000256" key="7">
    <source>
        <dbReference type="PROSITE-ProRule" id="PRU00322"/>
    </source>
</evidence>
<dbReference type="InterPro" id="IPR024682">
    <property type="entry name" value="Npl4_Ub-like_dom"/>
</dbReference>
<dbReference type="Gene3D" id="2.30.30.380">
    <property type="entry name" value="Zn-finger domain of Sec23/24"/>
    <property type="match status" value="1"/>
</dbReference>
<dbReference type="GO" id="GO:0008270">
    <property type="term" value="F:zinc ion binding"/>
    <property type="evidence" value="ECO:0007669"/>
    <property type="project" value="UniProtKB-KW"/>
</dbReference>
<dbReference type="InterPro" id="IPR007716">
    <property type="entry name" value="NPL4_Zn-bd_put"/>
</dbReference>
<dbReference type="GO" id="GO:0043130">
    <property type="term" value="F:ubiquitin binding"/>
    <property type="evidence" value="ECO:0007669"/>
    <property type="project" value="TreeGrafter"/>
</dbReference>
<dbReference type="SUPFAM" id="SSF54236">
    <property type="entry name" value="Ubiquitin-like"/>
    <property type="match status" value="1"/>
</dbReference>
<keyword evidence="4" id="KW-0862">Zinc</keyword>
<evidence type="ECO:0000313" key="10">
    <source>
        <dbReference type="EnsemblMetazoa" id="SMAR005434-PA"/>
    </source>
</evidence>
<feature type="domain" description="RanBP2-type" evidence="8">
    <location>
        <begin position="582"/>
        <end position="611"/>
    </location>
</feature>
<dbReference type="InterPro" id="IPR016563">
    <property type="entry name" value="Npl4"/>
</dbReference>
<reference evidence="11" key="1">
    <citation type="submission" date="2011-05" db="EMBL/GenBank/DDBJ databases">
        <authorList>
            <person name="Richards S.R."/>
            <person name="Qu J."/>
            <person name="Jiang H."/>
            <person name="Jhangiani S.N."/>
            <person name="Agravi P."/>
            <person name="Goodspeed R."/>
            <person name="Gross S."/>
            <person name="Mandapat C."/>
            <person name="Jackson L."/>
            <person name="Mathew T."/>
            <person name="Pu L."/>
            <person name="Thornton R."/>
            <person name="Saada N."/>
            <person name="Wilczek-Boney K.B."/>
            <person name="Lee S."/>
            <person name="Kovar C."/>
            <person name="Wu Y."/>
            <person name="Scherer S.E."/>
            <person name="Worley K.C."/>
            <person name="Muzny D.M."/>
            <person name="Gibbs R."/>
        </authorList>
    </citation>
    <scope>NUCLEOTIDE SEQUENCE</scope>
    <source>
        <strain evidence="11">Brora</strain>
    </source>
</reference>
<dbReference type="Gene3D" id="3.10.20.90">
    <property type="entry name" value="Phosphatidylinositol 3-kinase Catalytic Subunit, Chain A, domain 1"/>
    <property type="match status" value="1"/>
</dbReference>
<dbReference type="EnsemblMetazoa" id="SMAR005434-RA">
    <property type="protein sequence ID" value="SMAR005434-PA"/>
    <property type="gene ID" value="SMAR005434"/>
</dbReference>
<evidence type="ECO:0000259" key="9">
    <source>
        <dbReference type="PROSITE" id="PS50249"/>
    </source>
</evidence>
<reference evidence="10" key="2">
    <citation type="submission" date="2015-02" db="UniProtKB">
        <authorList>
            <consortium name="EnsemblMetazoa"/>
        </authorList>
    </citation>
    <scope>IDENTIFICATION</scope>
</reference>
<evidence type="ECO:0000256" key="2">
    <source>
        <dbReference type="ARBA" id="ARBA00022723"/>
    </source>
</evidence>
<evidence type="ECO:0000256" key="3">
    <source>
        <dbReference type="ARBA" id="ARBA00022771"/>
    </source>
</evidence>
<dbReference type="InterPro" id="IPR001876">
    <property type="entry name" value="Znf_RanBP2"/>
</dbReference>
<dbReference type="Proteomes" id="UP000014500">
    <property type="component" value="Unassembled WGS sequence"/>
</dbReference>
<proteinExistence type="inferred from homology"/>
<protein>
    <recommendedName>
        <fullName evidence="6">Nuclear protein localization protein 4 homolog</fullName>
    </recommendedName>
</protein>
<dbReference type="Pfam" id="PF11543">
    <property type="entry name" value="UN_NPL4"/>
    <property type="match status" value="1"/>
</dbReference>
<evidence type="ECO:0000313" key="11">
    <source>
        <dbReference type="Proteomes" id="UP000014500"/>
    </source>
</evidence>
<organism evidence="10 11">
    <name type="scientific">Strigamia maritima</name>
    <name type="common">European centipede</name>
    <name type="synonym">Geophilus maritimus</name>
    <dbReference type="NCBI Taxonomy" id="126957"/>
    <lineage>
        <taxon>Eukaryota</taxon>
        <taxon>Metazoa</taxon>
        <taxon>Ecdysozoa</taxon>
        <taxon>Arthropoda</taxon>
        <taxon>Myriapoda</taxon>
        <taxon>Chilopoda</taxon>
        <taxon>Pleurostigmophora</taxon>
        <taxon>Geophilomorpha</taxon>
        <taxon>Linotaeniidae</taxon>
        <taxon>Strigamia</taxon>
    </lineage>
</organism>
<dbReference type="SMART" id="SM00547">
    <property type="entry name" value="ZnF_RBZ"/>
    <property type="match status" value="1"/>
</dbReference>
<dbReference type="InterPro" id="IPR029071">
    <property type="entry name" value="Ubiquitin-like_domsf"/>
</dbReference>
<dbReference type="PANTHER" id="PTHR12710">
    <property type="entry name" value="NUCLEAR PROTEIN LOCALIZATION 4"/>
    <property type="match status" value="1"/>
</dbReference>
<dbReference type="GO" id="GO:0005634">
    <property type="term" value="C:nucleus"/>
    <property type="evidence" value="ECO:0007669"/>
    <property type="project" value="TreeGrafter"/>
</dbReference>